<feature type="transmembrane region" description="Helical" evidence="1">
    <location>
        <begin position="255"/>
        <end position="276"/>
    </location>
</feature>
<sequence>MVSVRYSVLWLWIIPCHAFVTARRQAVLGFVHRHEAPQRRNRGKEVKFDALTREETAKSLALRAGAVAVADYSGAARVLFGNIIGPAALLSGGLVPLGFLAPPLPHENKPWKKKMQRLYWLLAVASLSNELFAIMQATVASNKLMEVAAAPATSAFALIKRDYELQWVATNVHFMLGLLGFVGMVIIRALTTFPASLNRTAAGFAGSALLAMCSVINAGVSEGDGRGHALGGNLLSLVARYFILLTNHVRAKKGIVATASIVLALVSLAGAVQNLLKPET</sequence>
<feature type="transmembrane region" description="Helical" evidence="1">
    <location>
        <begin position="118"/>
        <end position="139"/>
    </location>
</feature>
<accession>A0A7S4J3F8</accession>
<feature type="signal peptide" evidence="2">
    <location>
        <begin position="1"/>
        <end position="18"/>
    </location>
</feature>
<name>A0A7S4J3F8_9STRA</name>
<protein>
    <submittedName>
        <fullName evidence="3">Uncharacterized protein</fullName>
    </submittedName>
</protein>
<evidence type="ECO:0000256" key="2">
    <source>
        <dbReference type="SAM" id="SignalP"/>
    </source>
</evidence>
<feature type="chain" id="PRO_5031394803" evidence="2">
    <location>
        <begin position="19"/>
        <end position="280"/>
    </location>
</feature>
<keyword evidence="1" id="KW-0812">Transmembrane</keyword>
<keyword evidence="2" id="KW-0732">Signal</keyword>
<feature type="transmembrane region" description="Helical" evidence="1">
    <location>
        <begin position="83"/>
        <end position="106"/>
    </location>
</feature>
<feature type="transmembrane region" description="Helical" evidence="1">
    <location>
        <begin position="202"/>
        <end position="220"/>
    </location>
</feature>
<keyword evidence="1" id="KW-1133">Transmembrane helix</keyword>
<organism evidence="3">
    <name type="scientific">Odontella aurita</name>
    <dbReference type="NCBI Taxonomy" id="265563"/>
    <lineage>
        <taxon>Eukaryota</taxon>
        <taxon>Sar</taxon>
        <taxon>Stramenopiles</taxon>
        <taxon>Ochrophyta</taxon>
        <taxon>Bacillariophyta</taxon>
        <taxon>Mediophyceae</taxon>
        <taxon>Biddulphiophycidae</taxon>
        <taxon>Eupodiscales</taxon>
        <taxon>Odontellaceae</taxon>
        <taxon>Odontella</taxon>
    </lineage>
</organism>
<keyword evidence="1" id="KW-0472">Membrane</keyword>
<proteinExistence type="predicted"/>
<evidence type="ECO:0000313" key="3">
    <source>
        <dbReference type="EMBL" id="CAE2249749.1"/>
    </source>
</evidence>
<gene>
    <name evidence="3" type="ORF">OAUR00152_LOCUS20688</name>
</gene>
<evidence type="ECO:0000256" key="1">
    <source>
        <dbReference type="SAM" id="Phobius"/>
    </source>
</evidence>
<dbReference type="AlphaFoldDB" id="A0A7S4J3F8"/>
<reference evidence="3" key="1">
    <citation type="submission" date="2021-01" db="EMBL/GenBank/DDBJ databases">
        <authorList>
            <person name="Corre E."/>
            <person name="Pelletier E."/>
            <person name="Niang G."/>
            <person name="Scheremetjew M."/>
            <person name="Finn R."/>
            <person name="Kale V."/>
            <person name="Holt S."/>
            <person name="Cochrane G."/>
            <person name="Meng A."/>
            <person name="Brown T."/>
            <person name="Cohen L."/>
        </authorList>
    </citation>
    <scope>NUCLEOTIDE SEQUENCE</scope>
    <source>
        <strain evidence="3">Isolate 1302-5</strain>
    </source>
</reference>
<dbReference type="EMBL" id="HBKQ01030405">
    <property type="protein sequence ID" value="CAE2249749.1"/>
    <property type="molecule type" value="Transcribed_RNA"/>
</dbReference>
<feature type="transmembrane region" description="Helical" evidence="1">
    <location>
        <begin position="172"/>
        <end position="190"/>
    </location>
</feature>
<feature type="transmembrane region" description="Helical" evidence="1">
    <location>
        <begin position="226"/>
        <end position="243"/>
    </location>
</feature>